<feature type="transmembrane region" description="Helical" evidence="1">
    <location>
        <begin position="260"/>
        <end position="280"/>
    </location>
</feature>
<feature type="transmembrane region" description="Helical" evidence="1">
    <location>
        <begin position="120"/>
        <end position="140"/>
    </location>
</feature>
<dbReference type="AlphaFoldDB" id="A0A3M8PAE6"/>
<feature type="transmembrane region" description="Helical" evidence="1">
    <location>
        <begin position="56"/>
        <end position="74"/>
    </location>
</feature>
<evidence type="ECO:0008006" key="4">
    <source>
        <dbReference type="Google" id="ProtNLM"/>
    </source>
</evidence>
<evidence type="ECO:0000313" key="2">
    <source>
        <dbReference type="EMBL" id="RNF40210.1"/>
    </source>
</evidence>
<feature type="transmembrane region" description="Helical" evidence="1">
    <location>
        <begin position="383"/>
        <end position="404"/>
    </location>
</feature>
<feature type="transmembrane region" description="Helical" evidence="1">
    <location>
        <begin position="161"/>
        <end position="185"/>
    </location>
</feature>
<gene>
    <name evidence="2" type="ORF">EEX84_06110</name>
</gene>
<keyword evidence="1" id="KW-0812">Transmembrane</keyword>
<feature type="transmembrane region" description="Helical" evidence="1">
    <location>
        <begin position="237"/>
        <end position="254"/>
    </location>
</feature>
<accession>A0A3M8PAE6</accession>
<feature type="transmembrane region" description="Helical" evidence="1">
    <location>
        <begin position="340"/>
        <end position="363"/>
    </location>
</feature>
<keyword evidence="1" id="KW-0472">Membrane</keyword>
<dbReference type="EMBL" id="RIAX01000003">
    <property type="protein sequence ID" value="RNF40210.1"/>
    <property type="molecule type" value="Genomic_DNA"/>
</dbReference>
<dbReference type="RefSeq" id="WP_123164719.1">
    <property type="nucleotide sequence ID" value="NZ_RIAX01000003.1"/>
</dbReference>
<proteinExistence type="predicted"/>
<sequence>MPRFALILIMCLLYIVNSFIGNDVINTVYNSLAILVFFSLWLLLDKKGKIFTSTLLLIGMAIHFFMSGAGLGLFRGITQNMPLLAILILAPLLSVPLKREGIIGSTVSYLDDLKNNQRNIFYGLSSVMVVVSPILNMGALRIVHGFVENIKISPKVLSKSYYIGFTPSVIWSPFFASVGIVIYYLDITYLSYLPVGIAFALVQLAFGIFLFRPNVLIEKKTGIAPTDEEGAEQKKHIFMLVSYVFLIVVLLISLEQWLHKSMLLLVSIVCLVIPIVWFLLRGTTGILKKEMFLYKDKLLTQTKTEICLFLSAGVFGNAIARTPVKTMVEQAIQWASLHTVGILFLFIVGCVTLLALLGVHQIITVPLVLTAVISADIQLHPSLIAFMCIFSWMLSSAISPLNAMNIIISACVKKNGVTVAYRWNGAYFLFTSFAALTYVYVLNFMLV</sequence>
<organism evidence="2 3">
    <name type="scientific">Planococcus salinus</name>
    <dbReference type="NCBI Taxonomy" id="1848460"/>
    <lineage>
        <taxon>Bacteria</taxon>
        <taxon>Bacillati</taxon>
        <taxon>Bacillota</taxon>
        <taxon>Bacilli</taxon>
        <taxon>Bacillales</taxon>
        <taxon>Caryophanaceae</taxon>
        <taxon>Planococcus</taxon>
    </lineage>
</organism>
<protein>
    <recommendedName>
        <fullName evidence="4">C4-dicarboxylate ABC transporter</fullName>
    </recommendedName>
</protein>
<keyword evidence="3" id="KW-1185">Reference proteome</keyword>
<feature type="transmembrane region" description="Helical" evidence="1">
    <location>
        <begin position="191"/>
        <end position="211"/>
    </location>
</feature>
<evidence type="ECO:0000256" key="1">
    <source>
        <dbReference type="SAM" id="Phobius"/>
    </source>
</evidence>
<feature type="transmembrane region" description="Helical" evidence="1">
    <location>
        <begin position="425"/>
        <end position="446"/>
    </location>
</feature>
<feature type="transmembrane region" description="Helical" evidence="1">
    <location>
        <begin position="28"/>
        <end position="44"/>
    </location>
</feature>
<dbReference type="OrthoDB" id="3171527at2"/>
<comment type="caution">
    <text evidence="2">The sequence shown here is derived from an EMBL/GenBank/DDBJ whole genome shotgun (WGS) entry which is preliminary data.</text>
</comment>
<dbReference type="Proteomes" id="UP000275473">
    <property type="component" value="Unassembled WGS sequence"/>
</dbReference>
<reference evidence="2 3" key="1">
    <citation type="journal article" date="2018" name="Int. J. Syst. Evol. Microbiol.">
        <title>Planococcus salinus sp. nov., a moderately halophilic bacterium isolated from a saline-alkali soil.</title>
        <authorList>
            <person name="Gan L."/>
        </authorList>
    </citation>
    <scope>NUCLEOTIDE SEQUENCE [LARGE SCALE GENOMIC DNA]</scope>
    <source>
        <strain evidence="2 3">LCB217</strain>
    </source>
</reference>
<evidence type="ECO:0000313" key="3">
    <source>
        <dbReference type="Proteomes" id="UP000275473"/>
    </source>
</evidence>
<keyword evidence="1" id="KW-1133">Transmembrane helix</keyword>
<name>A0A3M8PAE6_9BACL</name>